<proteinExistence type="predicted"/>
<evidence type="ECO:0000313" key="1">
    <source>
        <dbReference type="EMBL" id="SDE65716.1"/>
    </source>
</evidence>
<dbReference type="OrthoDB" id="8850210at2"/>
<dbReference type="AlphaFoldDB" id="A0A1G7EQJ0"/>
<name>A0A1G7EQJ0_9BACL</name>
<dbReference type="EMBL" id="FNBG01000001">
    <property type="protein sequence ID" value="SDE65716.1"/>
    <property type="molecule type" value="Genomic_DNA"/>
</dbReference>
<keyword evidence="2" id="KW-1185">Reference proteome</keyword>
<dbReference type="STRING" id="670482.SAMN04488542_101292"/>
<dbReference type="RefSeq" id="WP_091226101.1">
    <property type="nucleotide sequence ID" value="NZ_FNBG01000001.1"/>
</dbReference>
<evidence type="ECO:0000313" key="2">
    <source>
        <dbReference type="Proteomes" id="UP000198972"/>
    </source>
</evidence>
<dbReference type="Proteomes" id="UP000198972">
    <property type="component" value="Unassembled WGS sequence"/>
</dbReference>
<protein>
    <submittedName>
        <fullName evidence="1">Uncharacterized protein</fullName>
    </submittedName>
</protein>
<sequence length="140" mass="15935">MQSRLEQDVIFTAESFTNNFADKGKLDFSIESLCCVDDILDELCDFELDEDNLDSVSSMAGCYIFEVARRNYGGKYYWITERKQPVLVTGEPNFSISILAFDKVKGRILNGQEDNIPYYFEGYIQAVQKGKETGYCATIV</sequence>
<accession>A0A1G7EQJ0</accession>
<reference evidence="1 2" key="1">
    <citation type="submission" date="2016-10" db="EMBL/GenBank/DDBJ databases">
        <authorList>
            <person name="de Groot N.N."/>
        </authorList>
    </citation>
    <scope>NUCLEOTIDE SEQUENCE [LARGE SCALE GENOMIC DNA]</scope>
    <source>
        <strain evidence="1 2">DSM 28129</strain>
    </source>
</reference>
<gene>
    <name evidence="1" type="ORF">SAMN04488542_101292</name>
</gene>
<organism evidence="1 2">
    <name type="scientific">Fontibacillus panacisegetis</name>
    <dbReference type="NCBI Taxonomy" id="670482"/>
    <lineage>
        <taxon>Bacteria</taxon>
        <taxon>Bacillati</taxon>
        <taxon>Bacillota</taxon>
        <taxon>Bacilli</taxon>
        <taxon>Bacillales</taxon>
        <taxon>Paenibacillaceae</taxon>
        <taxon>Fontibacillus</taxon>
    </lineage>
</organism>